<evidence type="ECO:0000256" key="1">
    <source>
        <dbReference type="ARBA" id="ARBA00008668"/>
    </source>
</evidence>
<dbReference type="InterPro" id="IPR001087">
    <property type="entry name" value="GDSL"/>
</dbReference>
<dbReference type="CDD" id="cd01837">
    <property type="entry name" value="SGNH_plant_lipase_like"/>
    <property type="match status" value="1"/>
</dbReference>
<dbReference type="PANTHER" id="PTHR22835">
    <property type="entry name" value="ZINC FINGER FYVE DOMAIN CONTAINING PROTEIN"/>
    <property type="match status" value="1"/>
</dbReference>
<proteinExistence type="inferred from homology"/>
<dbReference type="EMBL" id="JBDFQZ010000005">
    <property type="protein sequence ID" value="KAK9726719.1"/>
    <property type="molecule type" value="Genomic_DNA"/>
</dbReference>
<evidence type="ECO:0000256" key="2">
    <source>
        <dbReference type="ARBA" id="ARBA00022729"/>
    </source>
</evidence>
<evidence type="ECO:0000256" key="5">
    <source>
        <dbReference type="SAM" id="SignalP"/>
    </source>
</evidence>
<dbReference type="PANTHER" id="PTHR22835:SF517">
    <property type="entry name" value="GDSL-LIKE LIPASE_ACYLHYDROLASE FAMILY PROTEIN, EXPRESSED"/>
    <property type="match status" value="1"/>
</dbReference>
<evidence type="ECO:0000313" key="6">
    <source>
        <dbReference type="EMBL" id="KAK9726719.1"/>
    </source>
</evidence>
<reference evidence="6" key="1">
    <citation type="submission" date="2024-03" db="EMBL/GenBank/DDBJ databases">
        <title>WGS assembly of Saponaria officinalis var. Norfolk2.</title>
        <authorList>
            <person name="Jenkins J."/>
            <person name="Shu S."/>
            <person name="Grimwood J."/>
            <person name="Barry K."/>
            <person name="Goodstein D."/>
            <person name="Schmutz J."/>
            <person name="Leebens-Mack J."/>
            <person name="Osbourn A."/>
        </authorList>
    </citation>
    <scope>NUCLEOTIDE SEQUENCE [LARGE SCALE GENOMIC DNA]</scope>
    <source>
        <strain evidence="6">JIC</strain>
    </source>
</reference>
<accession>A0AAW1L3B3</accession>
<sequence length="360" mass="39019">MDVFHTMKVVFFIIFITLYGVRSEAKDPSTVINAIYQFGDSISDTGNTFHEAPGVGCSKAPYGQSYFGHPTGRCSDGLLIVDYLTQAFKLPFLKPYLDKSNNVSNGVNFAVAGSTALDLKSLAKKNITAVGTPSSLPVQLGWFKSHLATLCSNHSECKQKLENCLFIVGTTGGNDYNSAGLAGLNMQDFLNLMPDIVNSIRRVVKKLISLGATRIVVPGSFPAGCIPAVQNGVNKSDATLFDEFGCVKSSNDFSALHNDKLRRAIETLQHYPDVKLVYGDYFSPFISILKNATSLGFDKNSLFEACCSMCGSPDGRVCPNPNSRVSWDGLHLTEHAYQVVAIDLLQQIEGICTPSAISKQ</sequence>
<protein>
    <submittedName>
        <fullName evidence="6">Uncharacterized protein</fullName>
    </submittedName>
</protein>
<feature type="signal peptide" evidence="5">
    <location>
        <begin position="1"/>
        <end position="23"/>
    </location>
</feature>
<keyword evidence="3" id="KW-0378">Hydrolase</keyword>
<dbReference type="InterPro" id="IPR036514">
    <property type="entry name" value="SGNH_hydro_sf"/>
</dbReference>
<evidence type="ECO:0000313" key="7">
    <source>
        <dbReference type="Proteomes" id="UP001443914"/>
    </source>
</evidence>
<evidence type="ECO:0000256" key="4">
    <source>
        <dbReference type="ARBA" id="ARBA00023180"/>
    </source>
</evidence>
<name>A0AAW1L3B3_SAPOF</name>
<dbReference type="AlphaFoldDB" id="A0AAW1L3B3"/>
<dbReference type="Proteomes" id="UP001443914">
    <property type="component" value="Unassembled WGS sequence"/>
</dbReference>
<dbReference type="InterPro" id="IPR035669">
    <property type="entry name" value="SGNH_plant_lipase-like"/>
</dbReference>
<keyword evidence="4" id="KW-0325">Glycoprotein</keyword>
<evidence type="ECO:0000256" key="3">
    <source>
        <dbReference type="ARBA" id="ARBA00022801"/>
    </source>
</evidence>
<dbReference type="GO" id="GO:0016788">
    <property type="term" value="F:hydrolase activity, acting on ester bonds"/>
    <property type="evidence" value="ECO:0007669"/>
    <property type="project" value="InterPro"/>
</dbReference>
<dbReference type="Gene3D" id="3.40.50.1110">
    <property type="entry name" value="SGNH hydrolase"/>
    <property type="match status" value="1"/>
</dbReference>
<comment type="similarity">
    <text evidence="1">Belongs to the 'GDSL' lipolytic enzyme family.</text>
</comment>
<gene>
    <name evidence="6" type="ORF">RND81_05G232700</name>
</gene>
<keyword evidence="7" id="KW-1185">Reference proteome</keyword>
<dbReference type="SUPFAM" id="SSF52266">
    <property type="entry name" value="SGNH hydrolase"/>
    <property type="match status" value="1"/>
</dbReference>
<organism evidence="6 7">
    <name type="scientific">Saponaria officinalis</name>
    <name type="common">Common soapwort</name>
    <name type="synonym">Lychnis saponaria</name>
    <dbReference type="NCBI Taxonomy" id="3572"/>
    <lineage>
        <taxon>Eukaryota</taxon>
        <taxon>Viridiplantae</taxon>
        <taxon>Streptophyta</taxon>
        <taxon>Embryophyta</taxon>
        <taxon>Tracheophyta</taxon>
        <taxon>Spermatophyta</taxon>
        <taxon>Magnoliopsida</taxon>
        <taxon>eudicotyledons</taxon>
        <taxon>Gunneridae</taxon>
        <taxon>Pentapetalae</taxon>
        <taxon>Caryophyllales</taxon>
        <taxon>Caryophyllaceae</taxon>
        <taxon>Caryophylleae</taxon>
        <taxon>Saponaria</taxon>
    </lineage>
</organism>
<comment type="caution">
    <text evidence="6">The sequence shown here is derived from an EMBL/GenBank/DDBJ whole genome shotgun (WGS) entry which is preliminary data.</text>
</comment>
<keyword evidence="2 5" id="KW-0732">Signal</keyword>
<feature type="chain" id="PRO_5043475088" evidence="5">
    <location>
        <begin position="24"/>
        <end position="360"/>
    </location>
</feature>
<dbReference type="Pfam" id="PF00657">
    <property type="entry name" value="Lipase_GDSL"/>
    <property type="match status" value="1"/>
</dbReference>